<reference evidence="10 11" key="1">
    <citation type="submission" date="2020-05" db="EMBL/GenBank/DDBJ databases">
        <title>Actinomadura verrucosospora NRRL-B18236 (PFL_A860) Genome sequencing and assembly.</title>
        <authorList>
            <person name="Samborskyy M."/>
        </authorList>
    </citation>
    <scope>NUCLEOTIDE SEQUENCE [LARGE SCALE GENOMIC DNA]</scope>
    <source>
        <strain evidence="10 11">NRRL:B18236</strain>
    </source>
</reference>
<dbReference type="AlphaFoldDB" id="A0A7D3VYM7"/>
<feature type="domain" description="ABC transmembrane type-1" evidence="9">
    <location>
        <begin position="366"/>
        <end position="564"/>
    </location>
</feature>
<feature type="transmembrane region" description="Helical" evidence="8">
    <location>
        <begin position="202"/>
        <end position="220"/>
    </location>
</feature>
<keyword evidence="6 8" id="KW-1133">Transmembrane helix</keyword>
<comment type="similarity">
    <text evidence="8">Belongs to the binding-protein-dependent transport system permease family.</text>
</comment>
<dbReference type="RefSeq" id="WP_173098091.1">
    <property type="nucleotide sequence ID" value="NZ_CP053892.1"/>
</dbReference>
<feature type="domain" description="ABC transmembrane type-1" evidence="9">
    <location>
        <begin position="62"/>
        <end position="276"/>
    </location>
</feature>
<evidence type="ECO:0000313" key="10">
    <source>
        <dbReference type="EMBL" id="QKG24254.1"/>
    </source>
</evidence>
<dbReference type="Proteomes" id="UP000501240">
    <property type="component" value="Chromosome"/>
</dbReference>
<dbReference type="InterPro" id="IPR000515">
    <property type="entry name" value="MetI-like"/>
</dbReference>
<feature type="transmembrane region" description="Helical" evidence="8">
    <location>
        <begin position="433"/>
        <end position="449"/>
    </location>
</feature>
<feature type="transmembrane region" description="Helical" evidence="8">
    <location>
        <begin position="547"/>
        <end position="567"/>
    </location>
</feature>
<evidence type="ECO:0000256" key="4">
    <source>
        <dbReference type="ARBA" id="ARBA00022519"/>
    </source>
</evidence>
<dbReference type="PROSITE" id="PS50928">
    <property type="entry name" value="ABC_TM1"/>
    <property type="match status" value="2"/>
</dbReference>
<dbReference type="GO" id="GO:0055085">
    <property type="term" value="P:transmembrane transport"/>
    <property type="evidence" value="ECO:0007669"/>
    <property type="project" value="InterPro"/>
</dbReference>
<evidence type="ECO:0000256" key="2">
    <source>
        <dbReference type="ARBA" id="ARBA00022448"/>
    </source>
</evidence>
<evidence type="ECO:0000259" key="9">
    <source>
        <dbReference type="PROSITE" id="PS50928"/>
    </source>
</evidence>
<dbReference type="Pfam" id="PF00528">
    <property type="entry name" value="BPD_transp_1"/>
    <property type="match status" value="2"/>
</dbReference>
<gene>
    <name evidence="10" type="ORF">ACTIVE_5897</name>
</gene>
<keyword evidence="7 8" id="KW-0472">Membrane</keyword>
<accession>A0A7D3VYM7</accession>
<feature type="transmembrane region" description="Helical" evidence="8">
    <location>
        <begin position="308"/>
        <end position="332"/>
    </location>
</feature>
<evidence type="ECO:0000256" key="6">
    <source>
        <dbReference type="ARBA" id="ARBA00022989"/>
    </source>
</evidence>
<sequence length="605" mass="64697">MRAATAAAVLIMVYLLVIPLAVQVVSAVRGTYLPFGLPSSRWGLHNFADLYGGLGGDLLRTLRDTALFVGGSTLVAVLAAWGLAWLVVRTDLPGRNVITMAVIVPFVIPPIVRAQGYLLMLAPKSGVLNQVLRTAGLGGHGSGPIDPFDFATMTVVQGLANVAFPFLLLMPIMQNMGRSHEEAARASGASAWQTFRRVTLPMLWPGTLGVVVLLAMLLFGNLEVPLLFGQQEGGHIFALKLWKIITPSTGELPRYGLAAAYSANFLVIVVLLFRVYLWATRGADRRAAVTGKDYRPVRLPLGRVRYPALALVALYLVPTTVLPLLALLWSAVTPYAMPITWPNLTHHLTGGAFSAALGDHEFWASLGRTAVIAVSSATLAVAVAMVVAYTTARTPGKRRRMRALDALASSSLAIPATMVGFSAFLLYSSLNRWVPLMGTIWVLVLAYSYRVSVAYRISYSAVLQINPELEDAGSAAGASRFAVFRRIVVPLLTPAAFGAWIQMVIMGANEFTLPAFLATPESRPLSWYLYSRIDPESAQLYAPGQGAAMAVIFTVCVLVAGYGLRLLTTRRAPARALAAAVPAAPAEPAAPVVTATSPVPDRAAR</sequence>
<evidence type="ECO:0000313" key="11">
    <source>
        <dbReference type="Proteomes" id="UP000501240"/>
    </source>
</evidence>
<feature type="transmembrane region" description="Helical" evidence="8">
    <location>
        <begin position="150"/>
        <end position="170"/>
    </location>
</feature>
<dbReference type="PANTHER" id="PTHR43357">
    <property type="entry name" value="INNER MEMBRANE ABC TRANSPORTER PERMEASE PROTEIN YDCV"/>
    <property type="match status" value="1"/>
</dbReference>
<proteinExistence type="inferred from homology"/>
<keyword evidence="4" id="KW-0997">Cell inner membrane</keyword>
<evidence type="ECO:0000256" key="5">
    <source>
        <dbReference type="ARBA" id="ARBA00022692"/>
    </source>
</evidence>
<dbReference type="SUPFAM" id="SSF161098">
    <property type="entry name" value="MetI-like"/>
    <property type="match status" value="2"/>
</dbReference>
<evidence type="ECO:0000256" key="3">
    <source>
        <dbReference type="ARBA" id="ARBA00022475"/>
    </source>
</evidence>
<protein>
    <submittedName>
        <fullName evidence="10">ABC-type Fe3+ transport system, permease component</fullName>
    </submittedName>
</protein>
<dbReference type="GO" id="GO:0005886">
    <property type="term" value="C:plasma membrane"/>
    <property type="evidence" value="ECO:0007669"/>
    <property type="project" value="UniProtKB-SubCell"/>
</dbReference>
<keyword evidence="11" id="KW-1185">Reference proteome</keyword>
<dbReference type="CDD" id="cd06261">
    <property type="entry name" value="TM_PBP2"/>
    <property type="match status" value="2"/>
</dbReference>
<keyword evidence="5 8" id="KW-0812">Transmembrane</keyword>
<feature type="transmembrane region" description="Helical" evidence="8">
    <location>
        <begin position="487"/>
        <end position="508"/>
    </location>
</feature>
<evidence type="ECO:0000256" key="1">
    <source>
        <dbReference type="ARBA" id="ARBA00004429"/>
    </source>
</evidence>
<dbReference type="EMBL" id="CP053892">
    <property type="protein sequence ID" value="QKG24254.1"/>
    <property type="molecule type" value="Genomic_DNA"/>
</dbReference>
<feature type="transmembrane region" description="Helical" evidence="8">
    <location>
        <begin position="66"/>
        <end position="88"/>
    </location>
</feature>
<dbReference type="PANTHER" id="PTHR43357:SF4">
    <property type="entry name" value="INNER MEMBRANE ABC TRANSPORTER PERMEASE PROTEIN YDCV"/>
    <property type="match status" value="1"/>
</dbReference>
<keyword evidence="2 8" id="KW-0813">Transport</keyword>
<feature type="transmembrane region" description="Helical" evidence="8">
    <location>
        <begin position="370"/>
        <end position="392"/>
    </location>
</feature>
<keyword evidence="3" id="KW-1003">Cell membrane</keyword>
<evidence type="ECO:0000256" key="7">
    <source>
        <dbReference type="ARBA" id="ARBA00023136"/>
    </source>
</evidence>
<feature type="transmembrane region" description="Helical" evidence="8">
    <location>
        <begin position="100"/>
        <end position="122"/>
    </location>
</feature>
<name>A0A7D3VYM7_ACTVE</name>
<dbReference type="Gene3D" id="1.10.3720.10">
    <property type="entry name" value="MetI-like"/>
    <property type="match status" value="2"/>
</dbReference>
<comment type="subcellular location">
    <subcellularLocation>
        <location evidence="1">Cell inner membrane</location>
        <topology evidence="1">Multi-pass membrane protein</topology>
    </subcellularLocation>
    <subcellularLocation>
        <location evidence="8">Cell membrane</location>
        <topology evidence="8">Multi-pass membrane protein</topology>
    </subcellularLocation>
</comment>
<dbReference type="InterPro" id="IPR035906">
    <property type="entry name" value="MetI-like_sf"/>
</dbReference>
<evidence type="ECO:0000256" key="8">
    <source>
        <dbReference type="RuleBase" id="RU363032"/>
    </source>
</evidence>
<organism evidence="10 11">
    <name type="scientific">Actinomadura verrucosospora</name>
    <dbReference type="NCBI Taxonomy" id="46165"/>
    <lineage>
        <taxon>Bacteria</taxon>
        <taxon>Bacillati</taxon>
        <taxon>Actinomycetota</taxon>
        <taxon>Actinomycetes</taxon>
        <taxon>Streptosporangiales</taxon>
        <taxon>Thermomonosporaceae</taxon>
        <taxon>Actinomadura</taxon>
    </lineage>
</organism>
<feature type="transmembrane region" description="Helical" evidence="8">
    <location>
        <begin position="404"/>
        <end position="427"/>
    </location>
</feature>
<feature type="transmembrane region" description="Helical" evidence="8">
    <location>
        <begin position="255"/>
        <end position="277"/>
    </location>
</feature>